<dbReference type="PANTHER" id="PTHR40079">
    <property type="entry name" value="MANNAN ENDO-1,4-BETA-MANNOSIDASE E-RELATED"/>
    <property type="match status" value="1"/>
</dbReference>
<reference evidence="10 11" key="1">
    <citation type="journal article" date="2011" name="J. Microbiol.">
        <title>Gramella jeungdoensis sp. nov., isolated from a solar saltern in Korea.</title>
        <authorList>
            <person name="Joung Y."/>
            <person name="Kim H."/>
            <person name="Jang T."/>
            <person name="Ahn T.S."/>
            <person name="Joh K."/>
        </authorList>
    </citation>
    <scope>NUCLEOTIDE SEQUENCE [LARGE SCALE GENOMIC DNA]</scope>
    <source>
        <strain evidence="10 11">KCTC 23123</strain>
    </source>
</reference>
<feature type="active site" description="Proton donor" evidence="5 8">
    <location>
        <position position="206"/>
    </location>
</feature>
<dbReference type="PRINTS" id="PR00739">
    <property type="entry name" value="GLHYDRLASE26"/>
</dbReference>
<evidence type="ECO:0000256" key="6">
    <source>
        <dbReference type="PIRSR" id="PIRSR018168-2"/>
    </source>
</evidence>
<comment type="similarity">
    <text evidence="1 4 8">Belongs to the glycosyl hydrolase 26 family.</text>
</comment>
<proteinExistence type="inferred from homology"/>
<keyword evidence="4" id="KW-0119">Carbohydrate metabolism</keyword>
<dbReference type="InterPro" id="IPR022790">
    <property type="entry name" value="GH26_dom"/>
</dbReference>
<name>A0A4Y8AWW8_9FLAO</name>
<keyword evidence="2 4" id="KW-0378">Hydrolase</keyword>
<keyword evidence="3 4" id="KW-0326">Glycosidase</keyword>
<gene>
    <name evidence="10" type="ORF">E2488_01220</name>
</gene>
<dbReference type="PANTHER" id="PTHR40079:SF4">
    <property type="entry name" value="GH26 DOMAIN-CONTAINING PROTEIN-RELATED"/>
    <property type="match status" value="1"/>
</dbReference>
<comment type="subcellular location">
    <subcellularLocation>
        <location evidence="4">Secreted</location>
    </subcellularLocation>
</comment>
<evidence type="ECO:0000313" key="10">
    <source>
        <dbReference type="EMBL" id="TEW76498.1"/>
    </source>
</evidence>
<dbReference type="PIRSF" id="PIRSF018168">
    <property type="entry name" value="Mannan-1_4-beta-mannosidase"/>
    <property type="match status" value="1"/>
</dbReference>
<dbReference type="RefSeq" id="WP_134246510.1">
    <property type="nucleotide sequence ID" value="NZ_SNQI01000001.1"/>
</dbReference>
<dbReference type="OrthoDB" id="9816550at2"/>
<evidence type="ECO:0000256" key="2">
    <source>
        <dbReference type="ARBA" id="ARBA00022801"/>
    </source>
</evidence>
<evidence type="ECO:0000256" key="7">
    <source>
        <dbReference type="PIRSR" id="PIRSR018168-3"/>
    </source>
</evidence>
<dbReference type="Gene3D" id="3.20.20.80">
    <property type="entry name" value="Glycosidases"/>
    <property type="match status" value="1"/>
</dbReference>
<feature type="domain" description="GH26" evidence="9">
    <location>
        <begin position="49"/>
        <end position="376"/>
    </location>
</feature>
<evidence type="ECO:0000256" key="3">
    <source>
        <dbReference type="ARBA" id="ARBA00023295"/>
    </source>
</evidence>
<keyword evidence="11" id="KW-1185">Reference proteome</keyword>
<dbReference type="InterPro" id="IPR000805">
    <property type="entry name" value="Glyco_hydro_26"/>
</dbReference>
<dbReference type="GO" id="GO:0005576">
    <property type="term" value="C:extracellular region"/>
    <property type="evidence" value="ECO:0007669"/>
    <property type="project" value="UniProtKB-SubCell"/>
</dbReference>
<evidence type="ECO:0000259" key="9">
    <source>
        <dbReference type="PROSITE" id="PS51764"/>
    </source>
</evidence>
<dbReference type="Proteomes" id="UP000298517">
    <property type="component" value="Unassembled WGS sequence"/>
</dbReference>
<dbReference type="PROSITE" id="PS51764">
    <property type="entry name" value="GH26"/>
    <property type="match status" value="1"/>
</dbReference>
<dbReference type="GO" id="GO:0016985">
    <property type="term" value="F:mannan endo-1,4-beta-mannosidase activity"/>
    <property type="evidence" value="ECO:0007669"/>
    <property type="project" value="UniProtKB-UniRule"/>
</dbReference>
<sequence length="383" mass="44381">MIFFFKYKIKNHFFKTLGLLIVLINIYSCDPISKHKFKKPTVVNKSASTSTIKLHKKLSLISKNGFAIGHQDATSYGLGWRYGDNSRIIKSDVNEVVGDFPAVYGFDIGRIEHSYDKNLDAVPFNDMKKLIIDAYKNDGIITVSWHVDNPVSGGDSWDSTPAVSEIIKEGTHRDKYELWISRVATFFKSLEVNGELIPIIFRPFHEMNGSWFWWGAGNCSSEDYIQLWRETVVQLRDKHNVHNLLYAYSPNKLNPNDDYMRYYPGDEFVDILGIDIYDFNNSDDYMKSVVHDLKLVKKIATEKGKLFAFTETGLEKIPTKEWFTKVLYPSIENSGISWVLIWRNHVETHHYMPYKGHSSESDFKAFKELPKTLFLKDVKKIKN</sequence>
<dbReference type="InterPro" id="IPR016714">
    <property type="entry name" value="MANB/E"/>
</dbReference>
<feature type="binding site" evidence="6">
    <location>
        <position position="211"/>
    </location>
    <ligand>
        <name>substrate</name>
    </ligand>
</feature>
<evidence type="ECO:0000256" key="1">
    <source>
        <dbReference type="ARBA" id="ARBA00007754"/>
    </source>
</evidence>
<dbReference type="SUPFAM" id="SSF51445">
    <property type="entry name" value="(Trans)glycosidases"/>
    <property type="match status" value="1"/>
</dbReference>
<evidence type="ECO:0000313" key="11">
    <source>
        <dbReference type="Proteomes" id="UP000298517"/>
    </source>
</evidence>
<comment type="catalytic activity">
    <reaction evidence="4">
        <text>Random hydrolysis of (1-&gt;4)-beta-D-mannosidic linkages in mannans, galactomannans and glucomannans.</text>
        <dbReference type="EC" id="3.2.1.78"/>
    </reaction>
</comment>
<dbReference type="InterPro" id="IPR017853">
    <property type="entry name" value="GH"/>
</dbReference>
<dbReference type="Pfam" id="PF02156">
    <property type="entry name" value="Glyco_hydro_26"/>
    <property type="match status" value="1"/>
</dbReference>
<dbReference type="AlphaFoldDB" id="A0A4Y8AWW8"/>
<accession>A0A4Y8AWW8</accession>
<dbReference type="EMBL" id="SNQI01000001">
    <property type="protein sequence ID" value="TEW76498.1"/>
    <property type="molecule type" value="Genomic_DNA"/>
</dbReference>
<evidence type="ECO:0000256" key="5">
    <source>
        <dbReference type="PIRSR" id="PIRSR018168-1"/>
    </source>
</evidence>
<protein>
    <recommendedName>
        <fullName evidence="4">Mannan endo-1,4-beta-mannosidase</fullName>
        <ecNumber evidence="4">3.2.1.78</ecNumber>
    </recommendedName>
</protein>
<dbReference type="GO" id="GO:0006080">
    <property type="term" value="P:substituted mannan metabolic process"/>
    <property type="evidence" value="ECO:0007669"/>
    <property type="project" value="UniProtKB-UniRule"/>
</dbReference>
<evidence type="ECO:0000256" key="8">
    <source>
        <dbReference type="PROSITE-ProRule" id="PRU01100"/>
    </source>
</evidence>
<organism evidence="10 11">
    <name type="scientific">Gramella jeungdoensis</name>
    <dbReference type="NCBI Taxonomy" id="708091"/>
    <lineage>
        <taxon>Bacteria</taxon>
        <taxon>Pseudomonadati</taxon>
        <taxon>Bacteroidota</taxon>
        <taxon>Flavobacteriia</taxon>
        <taxon>Flavobacteriales</taxon>
        <taxon>Flavobacteriaceae</taxon>
        <taxon>Christiangramia</taxon>
    </lineage>
</organism>
<feature type="binding site" evidence="6">
    <location>
        <position position="146"/>
    </location>
    <ligand>
        <name>substrate</name>
    </ligand>
</feature>
<feature type="active site" description="Nucleophile" evidence="5 8">
    <location>
        <position position="311"/>
    </location>
</feature>
<keyword evidence="4" id="KW-0964">Secreted</keyword>
<comment type="caution">
    <text evidence="10">The sequence shown here is derived from an EMBL/GenBank/DDBJ whole genome shotgun (WGS) entry which is preliminary data.</text>
</comment>
<feature type="binding site" evidence="6">
    <location>
        <position position="277"/>
    </location>
    <ligand>
        <name>substrate</name>
    </ligand>
</feature>
<dbReference type="EC" id="3.2.1.78" evidence="4"/>
<evidence type="ECO:0000256" key="4">
    <source>
        <dbReference type="PIRNR" id="PIRNR018168"/>
    </source>
</evidence>
<feature type="site" description="Plays an important role in maintaining the position of the catalytic nucleophile" evidence="7">
    <location>
        <position position="205"/>
    </location>
</feature>